<dbReference type="Proteomes" id="UP000683246">
    <property type="component" value="Chromosome"/>
</dbReference>
<name>A0A8J8MIJ6_9FIRM</name>
<dbReference type="EMBL" id="CP058649">
    <property type="protein sequence ID" value="QUI22096.1"/>
    <property type="molecule type" value="Genomic_DNA"/>
</dbReference>
<dbReference type="KEGG" id="vpy:HZI73_07190"/>
<proteinExistence type="predicted"/>
<keyword evidence="3" id="KW-1185">Reference proteome</keyword>
<feature type="chain" id="PRO_5039656632" evidence="1">
    <location>
        <begin position="26"/>
        <end position="137"/>
    </location>
</feature>
<gene>
    <name evidence="2" type="ORF">HZI73_07190</name>
</gene>
<evidence type="ECO:0000313" key="2">
    <source>
        <dbReference type="EMBL" id="QUI22096.1"/>
    </source>
</evidence>
<organism evidence="2 3">
    <name type="scientific">Vallitalea pronyensis</name>
    <dbReference type="NCBI Taxonomy" id="1348613"/>
    <lineage>
        <taxon>Bacteria</taxon>
        <taxon>Bacillati</taxon>
        <taxon>Bacillota</taxon>
        <taxon>Clostridia</taxon>
        <taxon>Lachnospirales</taxon>
        <taxon>Vallitaleaceae</taxon>
        <taxon>Vallitalea</taxon>
    </lineage>
</organism>
<feature type="signal peptide" evidence="1">
    <location>
        <begin position="1"/>
        <end position="25"/>
    </location>
</feature>
<dbReference type="RefSeq" id="WP_212697574.1">
    <property type="nucleotide sequence ID" value="NZ_CP058649.1"/>
</dbReference>
<protein>
    <submittedName>
        <fullName evidence="2">Uncharacterized protein</fullName>
    </submittedName>
</protein>
<sequence length="137" mass="15172">MKKNILSILLIVSLITFGTSTYANSHYTKTIEFDLSGSSDHFVFYFTPQDIQGNDDLILSFNIFDSSTDVSLIYVLVDITDPNNLKYISTGSGIKSSKTIVEYDAFKDYQPSDNAVFQLGVANNGNDAQGKVTIQVY</sequence>
<accession>A0A8J8MIJ6</accession>
<evidence type="ECO:0000313" key="3">
    <source>
        <dbReference type="Proteomes" id="UP000683246"/>
    </source>
</evidence>
<reference evidence="2" key="1">
    <citation type="submission" date="2020-07" db="EMBL/GenBank/DDBJ databases">
        <title>Vallitalea pronyensis genome.</title>
        <authorList>
            <person name="Postec A."/>
        </authorList>
    </citation>
    <scope>NUCLEOTIDE SEQUENCE</scope>
    <source>
        <strain evidence="2">FatNI3</strain>
    </source>
</reference>
<keyword evidence="1" id="KW-0732">Signal</keyword>
<evidence type="ECO:0000256" key="1">
    <source>
        <dbReference type="SAM" id="SignalP"/>
    </source>
</evidence>
<dbReference type="AlphaFoldDB" id="A0A8J8MIJ6"/>